<name>A0A120AHG1_9GAMM</name>
<feature type="compositionally biased region" description="Basic and acidic residues" evidence="1">
    <location>
        <begin position="138"/>
        <end position="151"/>
    </location>
</feature>
<organism evidence="2 3">
    <name type="scientific">Lysobacter capsici AZ78</name>
    <dbReference type="NCBI Taxonomy" id="1444315"/>
    <lineage>
        <taxon>Bacteria</taxon>
        <taxon>Pseudomonadati</taxon>
        <taxon>Pseudomonadota</taxon>
        <taxon>Gammaproteobacteria</taxon>
        <taxon>Lysobacterales</taxon>
        <taxon>Lysobacteraceae</taxon>
        <taxon>Lysobacter</taxon>
    </lineage>
</organism>
<evidence type="ECO:0000313" key="3">
    <source>
        <dbReference type="Proteomes" id="UP000023435"/>
    </source>
</evidence>
<reference evidence="2 3" key="1">
    <citation type="journal article" date="2014" name="Genome Announc.">
        <title>Draft Genome Sequence of Lysobacter capsici AZ78, a Bacterium Antagonistic to Plant-Pathogenic Oomycetes.</title>
        <authorList>
            <person name="Puopolo G."/>
            <person name="Sonego P."/>
            <person name="Engelen K."/>
            <person name="Pertot I."/>
        </authorList>
    </citation>
    <scope>NUCLEOTIDE SEQUENCE [LARGE SCALE GENOMIC DNA]</scope>
    <source>
        <strain evidence="2 3">AZ78</strain>
    </source>
</reference>
<dbReference type="RefSeq" id="WP_036105869.1">
    <property type="nucleotide sequence ID" value="NZ_JAJA02000001.1"/>
</dbReference>
<gene>
    <name evidence="2" type="ORF">AZ78_3662</name>
</gene>
<feature type="compositionally biased region" description="Low complexity" evidence="1">
    <location>
        <begin position="77"/>
        <end position="95"/>
    </location>
</feature>
<feature type="region of interest" description="Disordered" evidence="1">
    <location>
        <begin position="126"/>
        <end position="151"/>
    </location>
</feature>
<feature type="region of interest" description="Disordered" evidence="1">
    <location>
        <begin position="77"/>
        <end position="102"/>
    </location>
</feature>
<evidence type="ECO:0000313" key="2">
    <source>
        <dbReference type="EMBL" id="KWS06108.1"/>
    </source>
</evidence>
<protein>
    <submittedName>
        <fullName evidence="2">Uncharacterized protein</fullName>
    </submittedName>
</protein>
<dbReference type="AlphaFoldDB" id="A0A120AHG1"/>
<dbReference type="OrthoDB" id="7581562at2"/>
<proteinExistence type="predicted"/>
<comment type="caution">
    <text evidence="2">The sequence shown here is derived from an EMBL/GenBank/DDBJ whole genome shotgun (WGS) entry which is preliminary data.</text>
</comment>
<dbReference type="EMBL" id="JAJA02000001">
    <property type="protein sequence ID" value="KWS06108.1"/>
    <property type="molecule type" value="Genomic_DNA"/>
</dbReference>
<sequence>MARYPRIDQPCPLDAAARQRIDGHCGLCGKTVHCLDGSSDAERTALLRQASGPICVSYRLAMGTALALAIAGPAASSVDATAPAAPSQTTALTPPNTASQAQTPIAPENLLEPDMQLVFVGGISRPGDAEWVDDDHDLPELPMRREPPPRE</sequence>
<evidence type="ECO:0000256" key="1">
    <source>
        <dbReference type="SAM" id="MobiDB-lite"/>
    </source>
</evidence>
<accession>A0A120AHG1</accession>
<keyword evidence="3" id="KW-1185">Reference proteome</keyword>
<dbReference type="Proteomes" id="UP000023435">
    <property type="component" value="Unassembled WGS sequence"/>
</dbReference>